<sequence length="140" mass="15334">MRTSGIYGVTPPRRKSDPARQKGAILAKVLNFWRSATTVAGFVGLAIRAAHSDRAAIDVVTADFRRADAYRGWVRGTLNSVQAGRGGCDVTAVTRNDEEDAHPPEMTVDDSRTGFVEDTRPTPSRRRICSADYDYGTTCR</sequence>
<dbReference type="AlphaFoldDB" id="A0AAN9TJN7"/>
<evidence type="ECO:0000313" key="2">
    <source>
        <dbReference type="EMBL" id="KAK7597985.1"/>
    </source>
</evidence>
<accession>A0AAN9TJN7</accession>
<gene>
    <name evidence="2" type="ORF">V9T40_014941</name>
</gene>
<feature type="region of interest" description="Disordered" evidence="1">
    <location>
        <begin position="1"/>
        <end position="20"/>
    </location>
</feature>
<organism evidence="2 3">
    <name type="scientific">Parthenolecanium corni</name>
    <dbReference type="NCBI Taxonomy" id="536013"/>
    <lineage>
        <taxon>Eukaryota</taxon>
        <taxon>Metazoa</taxon>
        <taxon>Ecdysozoa</taxon>
        <taxon>Arthropoda</taxon>
        <taxon>Hexapoda</taxon>
        <taxon>Insecta</taxon>
        <taxon>Pterygota</taxon>
        <taxon>Neoptera</taxon>
        <taxon>Paraneoptera</taxon>
        <taxon>Hemiptera</taxon>
        <taxon>Sternorrhyncha</taxon>
        <taxon>Coccoidea</taxon>
        <taxon>Coccidae</taxon>
        <taxon>Parthenolecanium</taxon>
    </lineage>
</organism>
<name>A0AAN9TJN7_9HEMI</name>
<reference evidence="2 3" key="1">
    <citation type="submission" date="2024-03" db="EMBL/GenBank/DDBJ databases">
        <title>Adaptation during the transition from Ophiocordyceps entomopathogen to insect associate is accompanied by gene loss and intensified selection.</title>
        <authorList>
            <person name="Ward C.M."/>
            <person name="Onetto C.A."/>
            <person name="Borneman A.R."/>
        </authorList>
    </citation>
    <scope>NUCLEOTIDE SEQUENCE [LARGE SCALE GENOMIC DNA]</scope>
    <source>
        <strain evidence="2">AWRI1</strain>
        <tissue evidence="2">Single Adult Female</tissue>
    </source>
</reference>
<evidence type="ECO:0000256" key="1">
    <source>
        <dbReference type="SAM" id="MobiDB-lite"/>
    </source>
</evidence>
<dbReference type="Proteomes" id="UP001367676">
    <property type="component" value="Unassembled WGS sequence"/>
</dbReference>
<evidence type="ECO:0000313" key="3">
    <source>
        <dbReference type="Proteomes" id="UP001367676"/>
    </source>
</evidence>
<feature type="compositionally biased region" description="Basic and acidic residues" evidence="1">
    <location>
        <begin position="109"/>
        <end position="120"/>
    </location>
</feature>
<keyword evidence="3" id="KW-1185">Reference proteome</keyword>
<comment type="caution">
    <text evidence="2">The sequence shown here is derived from an EMBL/GenBank/DDBJ whole genome shotgun (WGS) entry which is preliminary data.</text>
</comment>
<protein>
    <submittedName>
        <fullName evidence="2">Uncharacterized protein</fullName>
    </submittedName>
</protein>
<feature type="region of interest" description="Disordered" evidence="1">
    <location>
        <begin position="95"/>
        <end position="123"/>
    </location>
</feature>
<proteinExistence type="predicted"/>
<dbReference type="EMBL" id="JBBCAQ010000016">
    <property type="protein sequence ID" value="KAK7597985.1"/>
    <property type="molecule type" value="Genomic_DNA"/>
</dbReference>